<keyword evidence="4" id="KW-1185">Reference proteome</keyword>
<dbReference type="PROSITE" id="PS51257">
    <property type="entry name" value="PROKAR_LIPOPROTEIN"/>
    <property type="match status" value="1"/>
</dbReference>
<feature type="compositionally biased region" description="Basic and acidic residues" evidence="1">
    <location>
        <begin position="19"/>
        <end position="37"/>
    </location>
</feature>
<comment type="caution">
    <text evidence="3">The sequence shown here is derived from an EMBL/GenBank/DDBJ whole genome shotgun (WGS) entry which is preliminary data.</text>
</comment>
<feature type="chain" id="PRO_5030116509" description="Lipoprotein-associated type-17 domain-containing protein" evidence="2">
    <location>
        <begin position="19"/>
        <end position="478"/>
    </location>
</feature>
<evidence type="ECO:0000313" key="3">
    <source>
        <dbReference type="EMBL" id="TYK34204.1"/>
    </source>
</evidence>
<feature type="compositionally biased region" description="Low complexity" evidence="1">
    <location>
        <begin position="40"/>
        <end position="58"/>
    </location>
</feature>
<accession>A0A5D3FSL6</accession>
<gene>
    <name evidence="3" type="ORF">FNJ60_05600</name>
</gene>
<proteinExistence type="predicted"/>
<dbReference type="EMBL" id="VKLW01000009">
    <property type="protein sequence ID" value="TYK34204.1"/>
    <property type="molecule type" value="Genomic_DNA"/>
</dbReference>
<feature type="region of interest" description="Disordered" evidence="1">
    <location>
        <begin position="19"/>
        <end position="68"/>
    </location>
</feature>
<evidence type="ECO:0000256" key="1">
    <source>
        <dbReference type="SAM" id="MobiDB-lite"/>
    </source>
</evidence>
<organism evidence="3 4">
    <name type="scientific">Bacteroides pyogenes</name>
    <dbReference type="NCBI Taxonomy" id="310300"/>
    <lineage>
        <taxon>Bacteria</taxon>
        <taxon>Pseudomonadati</taxon>
        <taxon>Bacteroidota</taxon>
        <taxon>Bacteroidia</taxon>
        <taxon>Bacteroidales</taxon>
        <taxon>Bacteroidaceae</taxon>
        <taxon>Bacteroides</taxon>
    </lineage>
</organism>
<protein>
    <recommendedName>
        <fullName evidence="5">Lipoprotein-associated type-17 domain-containing protein</fullName>
    </recommendedName>
</protein>
<evidence type="ECO:0008006" key="5">
    <source>
        <dbReference type="Google" id="ProtNLM"/>
    </source>
</evidence>
<dbReference type="Proteomes" id="UP000324383">
    <property type="component" value="Unassembled WGS sequence"/>
</dbReference>
<name>A0A5D3FSL6_9BACE</name>
<reference evidence="3 4" key="1">
    <citation type="submission" date="2019-07" db="EMBL/GenBank/DDBJ databases">
        <title>Draft Genome Sequences of Bacteroides pyogenes Strains Isolated from the Uterus Holstein Dairy Cows with Metritis.</title>
        <authorList>
            <person name="Cunha F."/>
            <person name="Galvao K.N."/>
            <person name="Jeon S.J."/>
            <person name="Jeong K.C."/>
        </authorList>
    </citation>
    <scope>NUCLEOTIDE SEQUENCE [LARGE SCALE GENOMIC DNA]</scope>
    <source>
        <strain evidence="3 4">KG-31</strain>
    </source>
</reference>
<evidence type="ECO:0000256" key="2">
    <source>
        <dbReference type="SAM" id="SignalP"/>
    </source>
</evidence>
<dbReference type="AlphaFoldDB" id="A0A5D3FSL6"/>
<sequence length="478" mass="54063">MKKTLLLAFVCAALAACGKDDPIDLPKPAPEEQKEPSNPEQPGTEQPGGEEPNTGNPGDTPDKQEPAPTVTVEDITAYFGFDRLKDVNVALALISEQKGARQINGKTINVTKAELKSKDEQAGSFVLLVVGKVAEKDFENEFAFDGFVKKPENYLMVKHAHAKWKEGVDYYAELDFDSFYRLKKIDAFTAENLSRMISFYSSNFNSTYMYPFTPEDIKKTIIENVQYAQNQLTFDLKYGGNSEAKKQISLSFDKNKYYERKIAINTDFVKGKYMRGIYENPSLFNGRIISYDQTKYAVTISEDQKYKDDRNNTLRLHLKVYSSSNGDLLLAEFDKTFTGFKPLKELKNDLEATLGDGLHEYMKNKFKNAPLGDVKNRIASSIGVWIQKVDFILKKSSTSLEWKKNSWGKNVLDGLSTSSMKDIYLDDVRFELISAKLSNDASNRKFLYITFQMTGANEVVFSDAVTFDMAIHIPSNQN</sequence>
<keyword evidence="2" id="KW-0732">Signal</keyword>
<evidence type="ECO:0000313" key="4">
    <source>
        <dbReference type="Proteomes" id="UP000324383"/>
    </source>
</evidence>
<feature type="signal peptide" evidence="2">
    <location>
        <begin position="1"/>
        <end position="18"/>
    </location>
</feature>
<dbReference type="RefSeq" id="WP_148730340.1">
    <property type="nucleotide sequence ID" value="NZ_JALFMC010000017.1"/>
</dbReference>